<organism evidence="2 3">
    <name type="scientific">Canavalia gladiata</name>
    <name type="common">Sword bean</name>
    <name type="synonym">Dolichos gladiatus</name>
    <dbReference type="NCBI Taxonomy" id="3824"/>
    <lineage>
        <taxon>Eukaryota</taxon>
        <taxon>Viridiplantae</taxon>
        <taxon>Streptophyta</taxon>
        <taxon>Embryophyta</taxon>
        <taxon>Tracheophyta</taxon>
        <taxon>Spermatophyta</taxon>
        <taxon>Magnoliopsida</taxon>
        <taxon>eudicotyledons</taxon>
        <taxon>Gunneridae</taxon>
        <taxon>Pentapetalae</taxon>
        <taxon>rosids</taxon>
        <taxon>fabids</taxon>
        <taxon>Fabales</taxon>
        <taxon>Fabaceae</taxon>
        <taxon>Papilionoideae</taxon>
        <taxon>50 kb inversion clade</taxon>
        <taxon>NPAAA clade</taxon>
        <taxon>indigoferoid/millettioid clade</taxon>
        <taxon>Phaseoleae</taxon>
        <taxon>Canavalia</taxon>
    </lineage>
</organism>
<feature type="transmembrane region" description="Helical" evidence="1">
    <location>
        <begin position="36"/>
        <end position="64"/>
    </location>
</feature>
<name>A0AAN9LZ75_CANGL</name>
<reference evidence="2 3" key="1">
    <citation type="submission" date="2024-01" db="EMBL/GenBank/DDBJ databases">
        <title>The genomes of 5 underutilized Papilionoideae crops provide insights into root nodulation and disease resistanc.</title>
        <authorList>
            <person name="Jiang F."/>
        </authorList>
    </citation>
    <scope>NUCLEOTIDE SEQUENCE [LARGE SCALE GENOMIC DNA]</scope>
    <source>
        <strain evidence="2">LVBAO_FW01</strain>
        <tissue evidence="2">Leaves</tissue>
    </source>
</reference>
<evidence type="ECO:0000256" key="1">
    <source>
        <dbReference type="SAM" id="Phobius"/>
    </source>
</evidence>
<accession>A0AAN9LZ75</accession>
<keyword evidence="3" id="KW-1185">Reference proteome</keyword>
<gene>
    <name evidence="2" type="ORF">VNO77_15593</name>
</gene>
<comment type="caution">
    <text evidence="2">The sequence shown here is derived from an EMBL/GenBank/DDBJ whole genome shotgun (WGS) entry which is preliminary data.</text>
</comment>
<keyword evidence="1" id="KW-0472">Membrane</keyword>
<proteinExistence type="predicted"/>
<protein>
    <submittedName>
        <fullName evidence="2">Uncharacterized protein</fullName>
    </submittedName>
</protein>
<dbReference type="EMBL" id="JAYMYQ010000003">
    <property type="protein sequence ID" value="KAK7345130.1"/>
    <property type="molecule type" value="Genomic_DNA"/>
</dbReference>
<evidence type="ECO:0000313" key="2">
    <source>
        <dbReference type="EMBL" id="KAK7345130.1"/>
    </source>
</evidence>
<sequence>MVASSSEDSNSIGSDVEEDLEIINQRIGKEYPNMGIWFLIDALIATLACVRIRDLLLFSIVIFFTHTL</sequence>
<dbReference type="AlphaFoldDB" id="A0AAN9LZ75"/>
<evidence type="ECO:0000313" key="3">
    <source>
        <dbReference type="Proteomes" id="UP001367508"/>
    </source>
</evidence>
<dbReference type="Proteomes" id="UP001367508">
    <property type="component" value="Unassembled WGS sequence"/>
</dbReference>
<keyword evidence="1" id="KW-0812">Transmembrane</keyword>
<keyword evidence="1" id="KW-1133">Transmembrane helix</keyword>